<dbReference type="Proteomes" id="UP000281647">
    <property type="component" value="Unassembled WGS sequence"/>
</dbReference>
<gene>
    <name evidence="1" type="ORF">EET67_02055</name>
</gene>
<comment type="caution">
    <text evidence="1">The sequence shown here is derived from an EMBL/GenBank/DDBJ whole genome shotgun (WGS) entry which is preliminary data.</text>
</comment>
<organism evidence="1 2">
    <name type="scientific">Borborobacter arsenicus</name>
    <dbReference type="NCBI Taxonomy" id="1851146"/>
    <lineage>
        <taxon>Bacteria</taxon>
        <taxon>Pseudomonadati</taxon>
        <taxon>Pseudomonadota</taxon>
        <taxon>Alphaproteobacteria</taxon>
        <taxon>Hyphomicrobiales</taxon>
        <taxon>Phyllobacteriaceae</taxon>
        <taxon>Borborobacter</taxon>
    </lineage>
</organism>
<accession>A0A432VC66</accession>
<keyword evidence="2" id="KW-1185">Reference proteome</keyword>
<dbReference type="EMBL" id="RKST01000001">
    <property type="protein sequence ID" value="RUM99693.1"/>
    <property type="molecule type" value="Genomic_DNA"/>
</dbReference>
<evidence type="ECO:0000313" key="2">
    <source>
        <dbReference type="Proteomes" id="UP000281647"/>
    </source>
</evidence>
<protein>
    <submittedName>
        <fullName evidence="1">NADH-ubiquinone dehydrogenase</fullName>
    </submittedName>
</protein>
<reference evidence="1 2" key="1">
    <citation type="submission" date="2018-11" db="EMBL/GenBank/DDBJ databases">
        <title>Pseudaminobacter arsenicus sp. nov., an arsenic-resistant bacterium isolated from arsenic-rich aquifers.</title>
        <authorList>
            <person name="Mu Y."/>
        </authorList>
    </citation>
    <scope>NUCLEOTIDE SEQUENCE [LARGE SCALE GENOMIC DNA]</scope>
    <source>
        <strain evidence="1 2">CB3</strain>
    </source>
</reference>
<proteinExistence type="predicted"/>
<sequence>MSTSSTSETLTPDAKHRKDMNQELAFTLRDDFAGAINLMVHPVASAAACSALGLGMASHAMGVWMGAVAGAAHATQSFFVSQDDEAMEDVDAFVPKEKSATTQARAVAKTLMADVRSMVRDVSEATAGLTGAEKPGVKARQPLALARPATPDDLKRISGIGPKLEQVLNGLGVWTYEQVIAWDEAEIAWVEDYLSFKGRIGRDGWAAQATRLVAEKTTH</sequence>
<evidence type="ECO:0000313" key="1">
    <source>
        <dbReference type="EMBL" id="RUM99693.1"/>
    </source>
</evidence>
<dbReference type="OrthoDB" id="9807941at2"/>
<keyword evidence="1" id="KW-0830">Ubiquinone</keyword>
<name>A0A432VC66_9HYPH</name>
<dbReference type="AlphaFoldDB" id="A0A432VC66"/>